<accession>A0A5B7D379</accession>
<dbReference type="AlphaFoldDB" id="A0A5B7D379"/>
<dbReference type="EMBL" id="VSRR010000454">
    <property type="protein sequence ID" value="MPC15775.1"/>
    <property type="molecule type" value="Genomic_DNA"/>
</dbReference>
<proteinExistence type="predicted"/>
<dbReference type="Proteomes" id="UP000324222">
    <property type="component" value="Unassembled WGS sequence"/>
</dbReference>
<evidence type="ECO:0000313" key="2">
    <source>
        <dbReference type="Proteomes" id="UP000324222"/>
    </source>
</evidence>
<gene>
    <name evidence="1" type="ORF">E2C01_008578</name>
</gene>
<comment type="caution">
    <text evidence="1">The sequence shown here is derived from an EMBL/GenBank/DDBJ whole genome shotgun (WGS) entry which is preliminary data.</text>
</comment>
<sequence length="142" mass="15262">MSCRPPVPWSLIVSPAAAGDRMIDPDRPQVHQEHHHVTCSPPPAYPAITSSPSLCPCLLTSLSPPHPFFLAPSTLISHLHLTLTSSVPTPYIFPPPPTPPSLSSFLPLFSPQTATPHSSPQHALLPSHHLSLIPTLCCASHY</sequence>
<reference evidence="1 2" key="1">
    <citation type="submission" date="2019-05" db="EMBL/GenBank/DDBJ databases">
        <title>Another draft genome of Portunus trituberculatus and its Hox gene families provides insights of decapod evolution.</title>
        <authorList>
            <person name="Jeong J.-H."/>
            <person name="Song I."/>
            <person name="Kim S."/>
            <person name="Choi T."/>
            <person name="Kim D."/>
            <person name="Ryu S."/>
            <person name="Kim W."/>
        </authorList>
    </citation>
    <scope>NUCLEOTIDE SEQUENCE [LARGE SCALE GENOMIC DNA]</scope>
    <source>
        <tissue evidence="1">Muscle</tissue>
    </source>
</reference>
<protein>
    <submittedName>
        <fullName evidence="1">Uncharacterized protein</fullName>
    </submittedName>
</protein>
<keyword evidence="2" id="KW-1185">Reference proteome</keyword>
<organism evidence="1 2">
    <name type="scientific">Portunus trituberculatus</name>
    <name type="common">Swimming crab</name>
    <name type="synonym">Neptunus trituberculatus</name>
    <dbReference type="NCBI Taxonomy" id="210409"/>
    <lineage>
        <taxon>Eukaryota</taxon>
        <taxon>Metazoa</taxon>
        <taxon>Ecdysozoa</taxon>
        <taxon>Arthropoda</taxon>
        <taxon>Crustacea</taxon>
        <taxon>Multicrustacea</taxon>
        <taxon>Malacostraca</taxon>
        <taxon>Eumalacostraca</taxon>
        <taxon>Eucarida</taxon>
        <taxon>Decapoda</taxon>
        <taxon>Pleocyemata</taxon>
        <taxon>Brachyura</taxon>
        <taxon>Eubrachyura</taxon>
        <taxon>Portunoidea</taxon>
        <taxon>Portunidae</taxon>
        <taxon>Portuninae</taxon>
        <taxon>Portunus</taxon>
    </lineage>
</organism>
<name>A0A5B7D379_PORTR</name>
<evidence type="ECO:0000313" key="1">
    <source>
        <dbReference type="EMBL" id="MPC15775.1"/>
    </source>
</evidence>